<name>D2R581_PIRSD</name>
<sequence>MISRVDPQQQARAKLLIFQGISHLSISKRLGLHRATIARIARGDLEAPEPREDHPPGYDERQKRRCPTCGHLVYLWPCLACELETPTGPPDAVPAPPPRQDERRRRADRSFR</sequence>
<evidence type="ECO:0000256" key="1">
    <source>
        <dbReference type="SAM" id="MobiDB-lite"/>
    </source>
</evidence>
<proteinExistence type="predicted"/>
<gene>
    <name evidence="2" type="ordered locus">Psta_0654</name>
</gene>
<feature type="compositionally biased region" description="Basic and acidic residues" evidence="1">
    <location>
        <begin position="43"/>
        <end position="62"/>
    </location>
</feature>
<dbReference type="OrthoDB" id="292488at2"/>
<dbReference type="STRING" id="530564.Psta_0654"/>
<dbReference type="HOGENOM" id="CLU_2143510_0_0_0"/>
<evidence type="ECO:0000313" key="3">
    <source>
        <dbReference type="Proteomes" id="UP000001887"/>
    </source>
</evidence>
<reference evidence="2 3" key="1">
    <citation type="journal article" date="2009" name="Stand. Genomic Sci.">
        <title>Complete genome sequence of Pirellula staleyi type strain (ATCC 27377).</title>
        <authorList>
            <person name="Clum A."/>
            <person name="Tindall B.J."/>
            <person name="Sikorski J."/>
            <person name="Ivanova N."/>
            <person name="Mavrommatis K."/>
            <person name="Lucas S."/>
            <person name="Glavina del Rio T."/>
            <person name="Nolan M."/>
            <person name="Chen F."/>
            <person name="Tice H."/>
            <person name="Pitluck S."/>
            <person name="Cheng J.F."/>
            <person name="Chertkov O."/>
            <person name="Brettin T."/>
            <person name="Han C."/>
            <person name="Detter J.C."/>
            <person name="Kuske C."/>
            <person name="Bruce D."/>
            <person name="Goodwin L."/>
            <person name="Ovchinikova G."/>
            <person name="Pati A."/>
            <person name="Mikhailova N."/>
            <person name="Chen A."/>
            <person name="Palaniappan K."/>
            <person name="Land M."/>
            <person name="Hauser L."/>
            <person name="Chang Y.J."/>
            <person name="Jeffries C.D."/>
            <person name="Chain P."/>
            <person name="Rohde M."/>
            <person name="Goker M."/>
            <person name="Bristow J."/>
            <person name="Eisen J.A."/>
            <person name="Markowitz V."/>
            <person name="Hugenholtz P."/>
            <person name="Kyrpides N.C."/>
            <person name="Klenk H.P."/>
            <person name="Lapidus A."/>
        </authorList>
    </citation>
    <scope>NUCLEOTIDE SEQUENCE [LARGE SCALE GENOMIC DNA]</scope>
    <source>
        <strain evidence="3">ATCC 27377 / DSM 6068 / ICPB 4128</strain>
    </source>
</reference>
<feature type="compositionally biased region" description="Pro residues" evidence="1">
    <location>
        <begin position="87"/>
        <end position="98"/>
    </location>
</feature>
<feature type="region of interest" description="Disordered" evidence="1">
    <location>
        <begin position="43"/>
        <end position="63"/>
    </location>
</feature>
<accession>D2R581</accession>
<dbReference type="KEGG" id="psl:Psta_0654"/>
<dbReference type="EMBL" id="CP001848">
    <property type="protein sequence ID" value="ADB15340.1"/>
    <property type="molecule type" value="Genomic_DNA"/>
</dbReference>
<feature type="compositionally biased region" description="Basic and acidic residues" evidence="1">
    <location>
        <begin position="99"/>
        <end position="112"/>
    </location>
</feature>
<keyword evidence="3" id="KW-1185">Reference proteome</keyword>
<feature type="region of interest" description="Disordered" evidence="1">
    <location>
        <begin position="86"/>
        <end position="112"/>
    </location>
</feature>
<dbReference type="Proteomes" id="UP000001887">
    <property type="component" value="Chromosome"/>
</dbReference>
<organism evidence="2 3">
    <name type="scientific">Pirellula staleyi (strain ATCC 27377 / DSM 6068 / ICPB 4128)</name>
    <name type="common">Pirella staleyi</name>
    <dbReference type="NCBI Taxonomy" id="530564"/>
    <lineage>
        <taxon>Bacteria</taxon>
        <taxon>Pseudomonadati</taxon>
        <taxon>Planctomycetota</taxon>
        <taxon>Planctomycetia</taxon>
        <taxon>Pirellulales</taxon>
        <taxon>Pirellulaceae</taxon>
        <taxon>Pirellula</taxon>
    </lineage>
</organism>
<evidence type="ECO:0000313" key="2">
    <source>
        <dbReference type="EMBL" id="ADB15340.1"/>
    </source>
</evidence>
<dbReference type="AlphaFoldDB" id="D2R581"/>
<protein>
    <submittedName>
        <fullName evidence="2">Uncharacterized protein</fullName>
    </submittedName>
</protein>